<reference evidence="1" key="1">
    <citation type="journal article" date="2014" name="Front. Microbiol.">
        <title>High frequency of phylogenetically diverse reductive dehalogenase-homologous genes in deep subseafloor sedimentary metagenomes.</title>
        <authorList>
            <person name="Kawai M."/>
            <person name="Futagami T."/>
            <person name="Toyoda A."/>
            <person name="Takaki Y."/>
            <person name="Nishi S."/>
            <person name="Hori S."/>
            <person name="Arai W."/>
            <person name="Tsubouchi T."/>
            <person name="Morono Y."/>
            <person name="Uchiyama I."/>
            <person name="Ito T."/>
            <person name="Fujiyama A."/>
            <person name="Inagaki F."/>
            <person name="Takami H."/>
        </authorList>
    </citation>
    <scope>NUCLEOTIDE SEQUENCE</scope>
    <source>
        <strain evidence="1">Expedition CK06-06</strain>
    </source>
</reference>
<evidence type="ECO:0000313" key="1">
    <source>
        <dbReference type="EMBL" id="GAJ08976.1"/>
    </source>
</evidence>
<gene>
    <name evidence="1" type="ORF">S12H4_54285</name>
</gene>
<dbReference type="Gene3D" id="3.90.930.1">
    <property type="match status" value="1"/>
</dbReference>
<proteinExistence type="predicted"/>
<dbReference type="AlphaFoldDB" id="X1V8B8"/>
<protein>
    <recommendedName>
        <fullName evidence="2">MORN variant repeat protein</fullName>
    </recommendedName>
</protein>
<feature type="non-terminal residue" evidence="1">
    <location>
        <position position="96"/>
    </location>
</feature>
<name>X1V8B8_9ZZZZ</name>
<dbReference type="InterPro" id="IPR011652">
    <property type="entry name" value="MORN_2"/>
</dbReference>
<comment type="caution">
    <text evidence="1">The sequence shown here is derived from an EMBL/GenBank/DDBJ whole genome shotgun (WGS) entry which is preliminary data.</text>
</comment>
<dbReference type="SUPFAM" id="SSF82185">
    <property type="entry name" value="Histone H3 K4-specific methyltransferase SET7/9 N-terminal domain"/>
    <property type="match status" value="1"/>
</dbReference>
<dbReference type="Pfam" id="PF07661">
    <property type="entry name" value="MORN_2"/>
    <property type="match status" value="3"/>
</dbReference>
<evidence type="ECO:0008006" key="2">
    <source>
        <dbReference type="Google" id="ProtNLM"/>
    </source>
</evidence>
<organism evidence="1">
    <name type="scientific">marine sediment metagenome</name>
    <dbReference type="NCBI Taxonomy" id="412755"/>
    <lineage>
        <taxon>unclassified sequences</taxon>
        <taxon>metagenomes</taxon>
        <taxon>ecological metagenomes</taxon>
    </lineage>
</organism>
<accession>X1V8B8</accession>
<sequence length="96" mass="11477">MPDTDTDSKYYNLGGVVREYYENGMLKAEIPYKENRRHGLAKFYYENGMLMGKIKYKRGRETGEAKFYDENGLLTSSTPRVKRRMRRSKRYETKKD</sequence>
<dbReference type="EMBL" id="BARW01034680">
    <property type="protein sequence ID" value="GAJ08976.1"/>
    <property type="molecule type" value="Genomic_DNA"/>
</dbReference>